<evidence type="ECO:0000256" key="6">
    <source>
        <dbReference type="SAM" id="Phobius"/>
    </source>
</evidence>
<comment type="caution">
    <text evidence="7">The sequence shown here is derived from an EMBL/GenBank/DDBJ whole genome shotgun (WGS) entry which is preliminary data.</text>
</comment>
<keyword evidence="4 6" id="KW-1133">Transmembrane helix</keyword>
<feature type="transmembrane region" description="Helical" evidence="6">
    <location>
        <begin position="307"/>
        <end position="333"/>
    </location>
</feature>
<sequence length="352" mass="36798">MSSSETLRAAPARVRPAAPQAAEAAPRLGRALLRTLAMLVLFLAAGGLALWLARDSEAVAAAALLSPATVLACLALSFCNYLLRGLRWVVLGRAFGVAAPAGRQMLYFFGGFALTVTPGKLGEVVRLWLLHRHHGVPYTRSMPLLAGDRVLDMVAICLLALAGAALTSRYIAVTAALALACLLLLGALSQAGLLLRLLDWTERRVRRAPGLFARAREVCATLPAIGRPRVLLPVLALSLLGWLAECLVLLVVVRELGTPAGLGEAMLVFCLAAVAGAVSLLPGGLGAADLGLLGLLRLIGMPEAGAIVATILVRLATLWFAVVLGLLTLPLALRRPGRGDMPQEGAADPLLR</sequence>
<proteinExistence type="predicted"/>
<dbReference type="EMBL" id="JAUTWS010000053">
    <property type="protein sequence ID" value="MDO9712639.1"/>
    <property type="molecule type" value="Genomic_DNA"/>
</dbReference>
<dbReference type="NCBIfam" id="TIGR00374">
    <property type="entry name" value="flippase-like domain"/>
    <property type="match status" value="1"/>
</dbReference>
<keyword evidence="2" id="KW-1003">Cell membrane</keyword>
<evidence type="ECO:0000256" key="1">
    <source>
        <dbReference type="ARBA" id="ARBA00004651"/>
    </source>
</evidence>
<dbReference type="RefSeq" id="WP_305107496.1">
    <property type="nucleotide sequence ID" value="NZ_JAUTWS010000053.1"/>
</dbReference>
<evidence type="ECO:0000313" key="8">
    <source>
        <dbReference type="Proteomes" id="UP001243009"/>
    </source>
</evidence>
<evidence type="ECO:0000256" key="2">
    <source>
        <dbReference type="ARBA" id="ARBA00022475"/>
    </source>
</evidence>
<feature type="transmembrane region" description="Helical" evidence="6">
    <location>
        <begin position="265"/>
        <end position="295"/>
    </location>
</feature>
<dbReference type="PANTHER" id="PTHR39087">
    <property type="entry name" value="UPF0104 MEMBRANE PROTEIN MJ1595"/>
    <property type="match status" value="1"/>
</dbReference>
<name>A0ABT9E8Y6_9PROT</name>
<feature type="transmembrane region" description="Helical" evidence="6">
    <location>
        <begin position="31"/>
        <end position="53"/>
    </location>
</feature>
<dbReference type="Proteomes" id="UP001243009">
    <property type="component" value="Unassembled WGS sequence"/>
</dbReference>
<keyword evidence="8" id="KW-1185">Reference proteome</keyword>
<organism evidence="7 8">
    <name type="scientific">Paracraurococcus lichenis</name>
    <dbReference type="NCBI Taxonomy" id="3064888"/>
    <lineage>
        <taxon>Bacteria</taxon>
        <taxon>Pseudomonadati</taxon>
        <taxon>Pseudomonadota</taxon>
        <taxon>Alphaproteobacteria</taxon>
        <taxon>Acetobacterales</taxon>
        <taxon>Roseomonadaceae</taxon>
        <taxon>Paracraurococcus</taxon>
    </lineage>
</organism>
<comment type="subcellular location">
    <subcellularLocation>
        <location evidence="1">Cell membrane</location>
        <topology evidence="1">Multi-pass membrane protein</topology>
    </subcellularLocation>
</comment>
<keyword evidence="3 6" id="KW-0812">Transmembrane</keyword>
<keyword evidence="5 6" id="KW-0472">Membrane</keyword>
<dbReference type="InterPro" id="IPR022791">
    <property type="entry name" value="L-PG_synthase/AglD"/>
</dbReference>
<reference evidence="7 8" key="1">
    <citation type="submission" date="2023-08" db="EMBL/GenBank/DDBJ databases">
        <title>The draft genome sequence of Paracraurococcus sp. LOR1-02.</title>
        <authorList>
            <person name="Kingkaew E."/>
            <person name="Tanasupawat S."/>
        </authorList>
    </citation>
    <scope>NUCLEOTIDE SEQUENCE [LARGE SCALE GENOMIC DNA]</scope>
    <source>
        <strain evidence="7 8">LOR1-02</strain>
    </source>
</reference>
<dbReference type="PANTHER" id="PTHR39087:SF2">
    <property type="entry name" value="UPF0104 MEMBRANE PROTEIN MJ1595"/>
    <property type="match status" value="1"/>
</dbReference>
<dbReference type="Pfam" id="PF03706">
    <property type="entry name" value="LPG_synthase_TM"/>
    <property type="match status" value="1"/>
</dbReference>
<evidence type="ECO:0000256" key="4">
    <source>
        <dbReference type="ARBA" id="ARBA00022989"/>
    </source>
</evidence>
<accession>A0ABT9E8Y6</accession>
<evidence type="ECO:0000256" key="5">
    <source>
        <dbReference type="ARBA" id="ARBA00023136"/>
    </source>
</evidence>
<feature type="transmembrane region" description="Helical" evidence="6">
    <location>
        <begin position="177"/>
        <end position="198"/>
    </location>
</feature>
<gene>
    <name evidence="7" type="ORF">Q7A36_30165</name>
</gene>
<feature type="transmembrane region" description="Helical" evidence="6">
    <location>
        <begin position="230"/>
        <end position="253"/>
    </location>
</feature>
<evidence type="ECO:0000256" key="3">
    <source>
        <dbReference type="ARBA" id="ARBA00022692"/>
    </source>
</evidence>
<evidence type="ECO:0000313" key="7">
    <source>
        <dbReference type="EMBL" id="MDO9712639.1"/>
    </source>
</evidence>
<protein>
    <submittedName>
        <fullName evidence="7">Lysylphosphatidylglycerol synthase transmembrane domain-containing protein</fullName>
    </submittedName>
</protein>
<feature type="transmembrane region" description="Helical" evidence="6">
    <location>
        <begin position="59"/>
        <end position="83"/>
    </location>
</feature>
<feature type="transmembrane region" description="Helical" evidence="6">
    <location>
        <begin position="150"/>
        <end position="171"/>
    </location>
</feature>